<evidence type="ECO:0000259" key="1">
    <source>
        <dbReference type="Pfam" id="PF07969"/>
    </source>
</evidence>
<dbReference type="Pfam" id="PF07969">
    <property type="entry name" value="Amidohydro_3"/>
    <property type="match status" value="1"/>
</dbReference>
<organism evidence="2 3">
    <name type="scientific">Melghirimyces thermohalophilus</name>
    <dbReference type="NCBI Taxonomy" id="1236220"/>
    <lineage>
        <taxon>Bacteria</taxon>
        <taxon>Bacillati</taxon>
        <taxon>Bacillota</taxon>
        <taxon>Bacilli</taxon>
        <taxon>Bacillales</taxon>
        <taxon>Thermoactinomycetaceae</taxon>
        <taxon>Melghirimyces</taxon>
    </lineage>
</organism>
<dbReference type="SUPFAM" id="SSF51338">
    <property type="entry name" value="Composite domain of metallo-dependent hydrolases"/>
    <property type="match status" value="1"/>
</dbReference>
<feature type="domain" description="Amidohydrolase 3" evidence="1">
    <location>
        <begin position="25"/>
        <end position="394"/>
    </location>
</feature>
<dbReference type="PANTHER" id="PTHR22642">
    <property type="entry name" value="IMIDAZOLONEPROPIONASE"/>
    <property type="match status" value="1"/>
</dbReference>
<dbReference type="InterPro" id="IPR032466">
    <property type="entry name" value="Metal_Hydrolase"/>
</dbReference>
<dbReference type="GO" id="GO:0016810">
    <property type="term" value="F:hydrolase activity, acting on carbon-nitrogen (but not peptide) bonds"/>
    <property type="evidence" value="ECO:0007669"/>
    <property type="project" value="InterPro"/>
</dbReference>
<sequence>MVVRDGRIVWVGEEAGLQGWTGKWMNLQGRRVLPGLIDAHMHPLFLADTARQISCTPPLIHSIEDLVTEIRRQRQSGGADAWIKAWGYDEGKWSEGRAPTRWDLDRAAPDVPVIVYRTCSHMAVVNSVALAIAGISKETPDPPGGEIVRDSDGEPTGLLRENAKALVTPFIPVQTMEESATALAELSPQLLGHGITAITDLMARREPEDDLDLYRKARERGLQPRTVLYYLWEHLRKRPVIDPSIRSRQSPVHVGGIKLFADGSISGRTAWIDPVYRGNEVTGGMATTSWEELLAAAEAAKENQVQLVIHGMGNRAIDMIVDTFRGTKGWLADMPSIRIEHAALPSPKAIQGAVETGIAIVFQPIFLFAEIESYLHNIGRERTRGAYPVQTMLE</sequence>
<evidence type="ECO:0000313" key="3">
    <source>
        <dbReference type="Proteomes" id="UP000199387"/>
    </source>
</evidence>
<dbReference type="AlphaFoldDB" id="A0A1G6QJH2"/>
<dbReference type="Gene3D" id="3.20.20.140">
    <property type="entry name" value="Metal-dependent hydrolases"/>
    <property type="match status" value="1"/>
</dbReference>
<dbReference type="InterPro" id="IPR011059">
    <property type="entry name" value="Metal-dep_hydrolase_composite"/>
</dbReference>
<dbReference type="EMBL" id="FMZA01000022">
    <property type="protein sequence ID" value="SDC92458.1"/>
    <property type="molecule type" value="Genomic_DNA"/>
</dbReference>
<reference evidence="2 3" key="1">
    <citation type="submission" date="2016-10" db="EMBL/GenBank/DDBJ databases">
        <authorList>
            <person name="de Groot N.N."/>
        </authorList>
    </citation>
    <scope>NUCLEOTIDE SEQUENCE [LARGE SCALE GENOMIC DNA]</scope>
    <source>
        <strain evidence="2 3">DSM 45514</strain>
    </source>
</reference>
<gene>
    <name evidence="2" type="ORF">SAMN04488112_12214</name>
</gene>
<dbReference type="InterPro" id="IPR013108">
    <property type="entry name" value="Amidohydro_3"/>
</dbReference>
<dbReference type="OrthoDB" id="9767366at2"/>
<evidence type="ECO:0000313" key="2">
    <source>
        <dbReference type="EMBL" id="SDC92458.1"/>
    </source>
</evidence>
<name>A0A1G6QJH2_9BACL</name>
<dbReference type="SUPFAM" id="SSF51556">
    <property type="entry name" value="Metallo-dependent hydrolases"/>
    <property type="match status" value="1"/>
</dbReference>
<dbReference type="Proteomes" id="UP000199387">
    <property type="component" value="Unassembled WGS sequence"/>
</dbReference>
<protein>
    <recommendedName>
        <fullName evidence="1">Amidohydrolase 3 domain-containing protein</fullName>
    </recommendedName>
</protein>
<dbReference type="PANTHER" id="PTHR22642:SF2">
    <property type="entry name" value="PROTEIN LONG AFTER FAR-RED 3"/>
    <property type="match status" value="1"/>
</dbReference>
<dbReference type="Gene3D" id="2.30.40.10">
    <property type="entry name" value="Urease, subunit C, domain 1"/>
    <property type="match status" value="1"/>
</dbReference>
<dbReference type="STRING" id="1236220.SAMN04488112_12214"/>
<dbReference type="Gene3D" id="3.10.310.70">
    <property type="match status" value="1"/>
</dbReference>
<accession>A0A1G6QJH2</accession>
<proteinExistence type="predicted"/>
<keyword evidence="3" id="KW-1185">Reference proteome</keyword>